<keyword evidence="3" id="KW-1185">Reference proteome</keyword>
<dbReference type="EMBL" id="CP049866">
    <property type="protein sequence ID" value="QIK74475.1"/>
    <property type="molecule type" value="Genomic_DNA"/>
</dbReference>
<name>A0A6G7YCF3_9ACTN</name>
<accession>A0A6G7YCF3</accession>
<organism evidence="2 3">
    <name type="scientific">Nocardioides piscis</name>
    <dbReference type="NCBI Taxonomy" id="2714938"/>
    <lineage>
        <taxon>Bacteria</taxon>
        <taxon>Bacillati</taxon>
        <taxon>Actinomycetota</taxon>
        <taxon>Actinomycetes</taxon>
        <taxon>Propionibacteriales</taxon>
        <taxon>Nocardioidaceae</taxon>
        <taxon>Nocardioides</taxon>
    </lineage>
</organism>
<evidence type="ECO:0000313" key="2">
    <source>
        <dbReference type="EMBL" id="QIK74475.1"/>
    </source>
</evidence>
<keyword evidence="1" id="KW-0732">Signal</keyword>
<protein>
    <recommendedName>
        <fullName evidence="4">WD40 repeat domain-containing protein</fullName>
    </recommendedName>
</protein>
<dbReference type="KEGG" id="npi:G7071_02500"/>
<sequence>MTHHGKHTGAARRIAVAAIAFTALALVPGLSGAAPSDIDPAALPRGADPAIVHMVRDTIRDGDQTTPATRRGQHQALWVVDGGYLVRDHDVGPRGWTRLVYITRDGGQRVVARSQGLMPVAVSESGRSVAVQLPSTPDGLRTVITVSRPRTGEVVAQRELRHANLVDITDHRALIGRRAGWHRPVTVWWSYQPDTLARVHDQAAVGADLRLDRVVFEQPGAGEFCNRVAVLSRPARTLWRSCRVYPHEWSPDGRHATATYTYFDAAGTPRWWVVDGRSAEQQSSLVGRLDKDTAWEDDAHFLTLAQSGEGKAAIIRCSITGACERASKVWDVPVPSESSLFYAKPPVVLATP</sequence>
<evidence type="ECO:0008006" key="4">
    <source>
        <dbReference type="Google" id="ProtNLM"/>
    </source>
</evidence>
<dbReference type="RefSeq" id="WP_166314520.1">
    <property type="nucleotide sequence ID" value="NZ_CP049866.1"/>
</dbReference>
<dbReference type="AlphaFoldDB" id="A0A6G7YCF3"/>
<feature type="chain" id="PRO_5026217979" description="WD40 repeat domain-containing protein" evidence="1">
    <location>
        <begin position="34"/>
        <end position="352"/>
    </location>
</feature>
<dbReference type="Proteomes" id="UP000502035">
    <property type="component" value="Chromosome"/>
</dbReference>
<reference evidence="2 3" key="1">
    <citation type="submission" date="2020-03" db="EMBL/GenBank/DDBJ databases">
        <title>Nocardioides sp. nov., isolated from fish.</title>
        <authorList>
            <person name="Hyun D.-W."/>
            <person name="Bae J.-W."/>
        </authorList>
    </citation>
    <scope>NUCLEOTIDE SEQUENCE [LARGE SCALE GENOMIC DNA]</scope>
    <source>
        <strain evidence="2 3">HDW12A</strain>
    </source>
</reference>
<evidence type="ECO:0000313" key="3">
    <source>
        <dbReference type="Proteomes" id="UP000502035"/>
    </source>
</evidence>
<proteinExistence type="predicted"/>
<evidence type="ECO:0000256" key="1">
    <source>
        <dbReference type="SAM" id="SignalP"/>
    </source>
</evidence>
<gene>
    <name evidence="2" type="ORF">G7071_02500</name>
</gene>
<feature type="signal peptide" evidence="1">
    <location>
        <begin position="1"/>
        <end position="33"/>
    </location>
</feature>